<name>A0ABY5DX54_9ACTN</name>
<dbReference type="InterPro" id="IPR003594">
    <property type="entry name" value="HATPase_dom"/>
</dbReference>
<dbReference type="InterPro" id="IPR036097">
    <property type="entry name" value="HisK_dim/P_sf"/>
</dbReference>
<dbReference type="SMART" id="SM00388">
    <property type="entry name" value="HisKA"/>
    <property type="match status" value="1"/>
</dbReference>
<feature type="compositionally biased region" description="Basic residues" evidence="9">
    <location>
        <begin position="1"/>
        <end position="14"/>
    </location>
</feature>
<evidence type="ECO:0000256" key="1">
    <source>
        <dbReference type="ARBA" id="ARBA00000085"/>
    </source>
</evidence>
<accession>A0ABY5DX54</accession>
<feature type="region of interest" description="Disordered" evidence="9">
    <location>
        <begin position="281"/>
        <end position="306"/>
    </location>
</feature>
<comment type="subcellular location">
    <subcellularLocation>
        <location evidence="2">Cell membrane</location>
        <topology evidence="2">Multi-pass membrane protein</topology>
    </subcellularLocation>
</comment>
<dbReference type="InterPro" id="IPR003661">
    <property type="entry name" value="HisK_dim/P_dom"/>
</dbReference>
<evidence type="ECO:0000313" key="12">
    <source>
        <dbReference type="Proteomes" id="UP001056035"/>
    </source>
</evidence>
<feature type="compositionally biased region" description="Basic residues" evidence="9">
    <location>
        <begin position="31"/>
        <end position="44"/>
    </location>
</feature>
<feature type="region of interest" description="Disordered" evidence="9">
    <location>
        <begin position="1"/>
        <end position="49"/>
    </location>
</feature>
<evidence type="ECO:0000256" key="2">
    <source>
        <dbReference type="ARBA" id="ARBA00004651"/>
    </source>
</evidence>
<evidence type="ECO:0000256" key="5">
    <source>
        <dbReference type="ARBA" id="ARBA00022553"/>
    </source>
</evidence>
<keyword evidence="7 11" id="KW-0418">Kinase</keyword>
<sequence>MADTRGRRRGRAPRPARGAAPRTPAGSAPGTRRHGGATPRRRGLLRQGPRGGIAEVDAVADALDLSAARLDELISRERAFSADASHQLRTPLAALRLELEALQLTTDATSELDRAVVQVDRLEQTIETLLTVARDVPRTKVTSDITSVLAVTEARWHGPLAAEGRRLTVDRPPRPPSVHAAPAVIQEILDVLLANALTHGSGPVSLTLRDINDEWIAIDVGDHGPGFPEPADAAFERRSGRSDGHGIGLALARSLAHAEGGRLAITHTGHPTLLTLTLRRRGAATQASSAPAGHLTTTADDDRPHH</sequence>
<protein>
    <recommendedName>
        <fullName evidence="3">histidine kinase</fullName>
        <ecNumber evidence="3">2.7.13.3</ecNumber>
    </recommendedName>
</protein>
<dbReference type="Gene3D" id="3.30.565.10">
    <property type="entry name" value="Histidine kinase-like ATPase, C-terminal domain"/>
    <property type="match status" value="1"/>
</dbReference>
<evidence type="ECO:0000259" key="10">
    <source>
        <dbReference type="PROSITE" id="PS50109"/>
    </source>
</evidence>
<dbReference type="InterPro" id="IPR005467">
    <property type="entry name" value="His_kinase_dom"/>
</dbReference>
<keyword evidence="5" id="KW-0597">Phosphoprotein</keyword>
<dbReference type="PANTHER" id="PTHR44936">
    <property type="entry name" value="SENSOR PROTEIN CREC"/>
    <property type="match status" value="1"/>
</dbReference>
<dbReference type="CDD" id="cd00082">
    <property type="entry name" value="HisKA"/>
    <property type="match status" value="1"/>
</dbReference>
<evidence type="ECO:0000256" key="6">
    <source>
        <dbReference type="ARBA" id="ARBA00022679"/>
    </source>
</evidence>
<dbReference type="RefSeq" id="WP_254572938.1">
    <property type="nucleotide sequence ID" value="NZ_CP098502.1"/>
</dbReference>
<evidence type="ECO:0000256" key="4">
    <source>
        <dbReference type="ARBA" id="ARBA00022475"/>
    </source>
</evidence>
<dbReference type="SUPFAM" id="SSF55874">
    <property type="entry name" value="ATPase domain of HSP90 chaperone/DNA topoisomerase II/histidine kinase"/>
    <property type="match status" value="1"/>
</dbReference>
<gene>
    <name evidence="11" type="ORF">NBH00_08680</name>
</gene>
<evidence type="ECO:0000256" key="7">
    <source>
        <dbReference type="ARBA" id="ARBA00022777"/>
    </source>
</evidence>
<dbReference type="PANTHER" id="PTHR44936:SF9">
    <property type="entry name" value="SENSOR PROTEIN CREC"/>
    <property type="match status" value="1"/>
</dbReference>
<reference evidence="11 12" key="1">
    <citation type="submission" date="2022-06" db="EMBL/GenBank/DDBJ databases">
        <title>Paraconexibacter antarcticus.</title>
        <authorList>
            <person name="Kim C.S."/>
        </authorList>
    </citation>
    <scope>NUCLEOTIDE SEQUENCE [LARGE SCALE GENOMIC DNA]</scope>
    <source>
        <strain evidence="11 12">02-257</strain>
    </source>
</reference>
<dbReference type="PROSITE" id="PS50109">
    <property type="entry name" value="HIS_KIN"/>
    <property type="match status" value="1"/>
</dbReference>
<dbReference type="InterPro" id="IPR050980">
    <property type="entry name" value="2C_sensor_his_kinase"/>
</dbReference>
<evidence type="ECO:0000256" key="9">
    <source>
        <dbReference type="SAM" id="MobiDB-lite"/>
    </source>
</evidence>
<evidence type="ECO:0000313" key="11">
    <source>
        <dbReference type="EMBL" id="UTI66266.1"/>
    </source>
</evidence>
<keyword evidence="8" id="KW-0902">Two-component regulatory system</keyword>
<dbReference type="EMBL" id="CP098502">
    <property type="protein sequence ID" value="UTI66266.1"/>
    <property type="molecule type" value="Genomic_DNA"/>
</dbReference>
<feature type="compositionally biased region" description="Low complexity" evidence="9">
    <location>
        <begin position="15"/>
        <end position="30"/>
    </location>
</feature>
<dbReference type="Proteomes" id="UP001056035">
    <property type="component" value="Chromosome"/>
</dbReference>
<dbReference type="SMART" id="SM00387">
    <property type="entry name" value="HATPase_c"/>
    <property type="match status" value="1"/>
</dbReference>
<dbReference type="GO" id="GO:0016301">
    <property type="term" value="F:kinase activity"/>
    <property type="evidence" value="ECO:0007669"/>
    <property type="project" value="UniProtKB-KW"/>
</dbReference>
<evidence type="ECO:0000256" key="3">
    <source>
        <dbReference type="ARBA" id="ARBA00012438"/>
    </source>
</evidence>
<evidence type="ECO:0000256" key="8">
    <source>
        <dbReference type="ARBA" id="ARBA00023012"/>
    </source>
</evidence>
<keyword evidence="12" id="KW-1185">Reference proteome</keyword>
<feature type="domain" description="Histidine kinase" evidence="10">
    <location>
        <begin position="83"/>
        <end position="282"/>
    </location>
</feature>
<keyword evidence="4" id="KW-1003">Cell membrane</keyword>
<keyword evidence="6" id="KW-0808">Transferase</keyword>
<dbReference type="Pfam" id="PF00512">
    <property type="entry name" value="HisKA"/>
    <property type="match status" value="1"/>
</dbReference>
<dbReference type="EC" id="2.7.13.3" evidence="3"/>
<dbReference type="InterPro" id="IPR036890">
    <property type="entry name" value="HATPase_C_sf"/>
</dbReference>
<keyword evidence="4" id="KW-0472">Membrane</keyword>
<dbReference type="SUPFAM" id="SSF47384">
    <property type="entry name" value="Homodimeric domain of signal transducing histidine kinase"/>
    <property type="match status" value="1"/>
</dbReference>
<proteinExistence type="predicted"/>
<comment type="catalytic activity">
    <reaction evidence="1">
        <text>ATP + protein L-histidine = ADP + protein N-phospho-L-histidine.</text>
        <dbReference type="EC" id="2.7.13.3"/>
    </reaction>
</comment>
<dbReference type="Pfam" id="PF02518">
    <property type="entry name" value="HATPase_c"/>
    <property type="match status" value="1"/>
</dbReference>
<dbReference type="Gene3D" id="1.10.287.130">
    <property type="match status" value="1"/>
</dbReference>
<organism evidence="11 12">
    <name type="scientific">Paraconexibacter antarcticus</name>
    <dbReference type="NCBI Taxonomy" id="2949664"/>
    <lineage>
        <taxon>Bacteria</taxon>
        <taxon>Bacillati</taxon>
        <taxon>Actinomycetota</taxon>
        <taxon>Thermoleophilia</taxon>
        <taxon>Solirubrobacterales</taxon>
        <taxon>Paraconexibacteraceae</taxon>
        <taxon>Paraconexibacter</taxon>
    </lineage>
</organism>